<comment type="caution">
    <text evidence="1">The sequence shown here is derived from an EMBL/GenBank/DDBJ whole genome shotgun (WGS) entry which is preliminary data.</text>
</comment>
<gene>
    <name evidence="1" type="ORF">Tci_001660</name>
</gene>
<accession>A0A699GK63</accession>
<dbReference type="AlphaFoldDB" id="A0A699GK63"/>
<evidence type="ECO:0000313" key="1">
    <source>
        <dbReference type="EMBL" id="GEU29682.1"/>
    </source>
</evidence>
<reference evidence="1" key="1">
    <citation type="journal article" date="2019" name="Sci. Rep.">
        <title>Draft genome of Tanacetum cinerariifolium, the natural source of mosquito coil.</title>
        <authorList>
            <person name="Yamashiro T."/>
            <person name="Shiraishi A."/>
            <person name="Satake H."/>
            <person name="Nakayama K."/>
        </authorList>
    </citation>
    <scope>NUCLEOTIDE SEQUENCE</scope>
</reference>
<organism evidence="1">
    <name type="scientific">Tanacetum cinerariifolium</name>
    <name type="common">Dalmatian daisy</name>
    <name type="synonym">Chrysanthemum cinerariifolium</name>
    <dbReference type="NCBI Taxonomy" id="118510"/>
    <lineage>
        <taxon>Eukaryota</taxon>
        <taxon>Viridiplantae</taxon>
        <taxon>Streptophyta</taxon>
        <taxon>Embryophyta</taxon>
        <taxon>Tracheophyta</taxon>
        <taxon>Spermatophyta</taxon>
        <taxon>Magnoliopsida</taxon>
        <taxon>eudicotyledons</taxon>
        <taxon>Gunneridae</taxon>
        <taxon>Pentapetalae</taxon>
        <taxon>asterids</taxon>
        <taxon>campanulids</taxon>
        <taxon>Asterales</taxon>
        <taxon>Asteraceae</taxon>
        <taxon>Asteroideae</taxon>
        <taxon>Anthemideae</taxon>
        <taxon>Anthemidinae</taxon>
        <taxon>Tanacetum</taxon>
    </lineage>
</organism>
<name>A0A699GK63_TANCI</name>
<protein>
    <submittedName>
        <fullName evidence="1">Uncharacterized protein</fullName>
    </submittedName>
</protein>
<proteinExistence type="predicted"/>
<dbReference type="EMBL" id="BKCJ010000091">
    <property type="protein sequence ID" value="GEU29682.1"/>
    <property type="molecule type" value="Genomic_DNA"/>
</dbReference>
<sequence>MSIQGGQVFSPPWLVQDSACRVPPLSYVRLYILPICDSGGAGIMGSSGPMRTMYPHEPCQASDGEGIVVFPKSFTHLWWLYVEVDVGLEDGESLAFDFLNSFLDVSSVDEYLVGTYVTRFRVNASKAAAIWPGISVNTHITMVDGLVVTFEILETLEESSKPKPIKKFTYIISSGEHQMTKEEIKNQKGIEELSKAKALRDDDTTEAICNFKVSNFHVGEWKNVLDACPKRTRAKWNDIFTQMR</sequence>